<dbReference type="PANTHER" id="PTHR37419:SF8">
    <property type="entry name" value="TOXIN YJJJ"/>
    <property type="match status" value="1"/>
</dbReference>
<dbReference type="Proteomes" id="UP000183613">
    <property type="component" value="Unassembled WGS sequence"/>
</dbReference>
<evidence type="ECO:0000313" key="5">
    <source>
        <dbReference type="EMBL" id="SEE41931.1"/>
    </source>
</evidence>
<dbReference type="InterPro" id="IPR052028">
    <property type="entry name" value="HipA_Ser/Thr_kinase"/>
</dbReference>
<dbReference type="PIRSF" id="PIRSF028135">
    <property type="entry name" value="UCP028135_HipA-like"/>
    <property type="match status" value="1"/>
</dbReference>
<dbReference type="PANTHER" id="PTHR37419">
    <property type="entry name" value="SERINE/THREONINE-PROTEIN KINASE TOXIN HIPA"/>
    <property type="match status" value="1"/>
</dbReference>
<dbReference type="AlphaFoldDB" id="A0A0J6G5J2"/>
<reference evidence="5" key="1">
    <citation type="submission" date="2016-10" db="EMBL/GenBank/DDBJ databases">
        <authorList>
            <person name="Varghese N."/>
            <person name="Submissions S."/>
        </authorList>
    </citation>
    <scope>NUCLEOTIDE SEQUENCE [LARGE SCALE GENOMIC DNA]</scope>
    <source>
        <strain evidence="5">LMG 25555</strain>
    </source>
</reference>
<sequence>MFQLTLQLYSAGQWQDAMTLAFSEPNKGLDGPCRFGYKQKYLMQNLEAIESPFLCSVSACVPVEWDTHILKKAPAFLHDIAPAGAAKKILIKQIGREKPEDLSIDLFLLGRSTPAPIGHLRIKESFERLDTRPALGFSRQDVIDRDNTFLEYAHEQGAAIGGATGAGGEAPKLLMAEGADGLLYPDATLADAHVKQHWFIKFARSKALALDCEILRSEFMYYKALQALGIETVPAQGLALEEGRKPSLWMQRFDRKVTGQGVERLAVESVYSLARVTEPGSDMAHVEVLERLAALWKHAGQQDQIPDLVAEYLRRDLLNKILGNSDNHGRNTAIIRGADSFRLAPVYDLAPMVMDGEGITRTTKWSREVERAGQIDWRGACESLSAIIDPDMAFERLRADAEPLRALPDLLRAEGLSELTMNHPQIALKNLDQRLREWGLK</sequence>
<proteinExistence type="inferred from homology"/>
<keyword evidence="6" id="KW-1185">Reference proteome</keyword>
<dbReference type="GO" id="GO:0005829">
    <property type="term" value="C:cytosol"/>
    <property type="evidence" value="ECO:0007669"/>
    <property type="project" value="TreeGrafter"/>
</dbReference>
<evidence type="ECO:0000256" key="2">
    <source>
        <dbReference type="ARBA" id="ARBA00022679"/>
    </source>
</evidence>
<dbReference type="EMBL" id="FNUD01000002">
    <property type="protein sequence ID" value="SEE41931.1"/>
    <property type="molecule type" value="Genomic_DNA"/>
</dbReference>
<evidence type="ECO:0000259" key="4">
    <source>
        <dbReference type="Pfam" id="PF07804"/>
    </source>
</evidence>
<gene>
    <name evidence="5" type="ORF">SAMN04489800_0770</name>
</gene>
<organism evidence="5 6">
    <name type="scientific">Pseudomonas deceptionensis</name>
    <dbReference type="NCBI Taxonomy" id="882211"/>
    <lineage>
        <taxon>Bacteria</taxon>
        <taxon>Pseudomonadati</taxon>
        <taxon>Pseudomonadota</taxon>
        <taxon>Gammaproteobacteria</taxon>
        <taxon>Pseudomonadales</taxon>
        <taxon>Pseudomonadaceae</taxon>
        <taxon>Pseudomonas</taxon>
    </lineage>
</organism>
<dbReference type="RefSeq" id="WP_048362255.1">
    <property type="nucleotide sequence ID" value="NZ_FNUD01000002.1"/>
</dbReference>
<dbReference type="InterPro" id="IPR016869">
    <property type="entry name" value="UCP028135_HipA-like"/>
</dbReference>
<dbReference type="GO" id="GO:0004674">
    <property type="term" value="F:protein serine/threonine kinase activity"/>
    <property type="evidence" value="ECO:0007669"/>
    <property type="project" value="TreeGrafter"/>
</dbReference>
<protein>
    <submittedName>
        <fullName evidence="5">Serine/threonine-protein kinase HipA</fullName>
    </submittedName>
</protein>
<comment type="caution">
    <text evidence="5">The sequence shown here is derived from an EMBL/GenBank/DDBJ whole genome shotgun (WGS) entry which is preliminary data.</text>
</comment>
<evidence type="ECO:0000313" key="6">
    <source>
        <dbReference type="Proteomes" id="UP000183613"/>
    </source>
</evidence>
<name>A0A0J6G5J2_PSEDM</name>
<feature type="domain" description="HipA-like C-terminal" evidence="4">
    <location>
        <begin position="166"/>
        <end position="366"/>
    </location>
</feature>
<dbReference type="Pfam" id="PF07804">
    <property type="entry name" value="HipA_C"/>
    <property type="match status" value="1"/>
</dbReference>
<dbReference type="OrthoDB" id="9805913at2"/>
<dbReference type="PATRIC" id="fig|882211.3.peg.4694"/>
<keyword evidence="2" id="KW-0808">Transferase</keyword>
<evidence type="ECO:0000256" key="3">
    <source>
        <dbReference type="ARBA" id="ARBA00022777"/>
    </source>
</evidence>
<dbReference type="InterPro" id="IPR012893">
    <property type="entry name" value="HipA-like_C"/>
</dbReference>
<evidence type="ECO:0000256" key="1">
    <source>
        <dbReference type="ARBA" id="ARBA00010164"/>
    </source>
</evidence>
<accession>A0A0J6G5J2</accession>
<comment type="similarity">
    <text evidence="1">Belongs to the HipA Ser/Thr kinase family.</text>
</comment>
<keyword evidence="3 5" id="KW-0418">Kinase</keyword>